<dbReference type="PANTHER" id="PTHR28037:SF1">
    <property type="entry name" value="ALCOHOL O-ACETYLTRANSFERASE 1-RELATED"/>
    <property type="match status" value="1"/>
</dbReference>
<dbReference type="OrthoDB" id="2150604at2759"/>
<dbReference type="EMBL" id="JAPEUX010000004">
    <property type="protein sequence ID" value="KAJ4353750.1"/>
    <property type="molecule type" value="Genomic_DNA"/>
</dbReference>
<dbReference type="GO" id="GO:0008080">
    <property type="term" value="F:N-acetyltransferase activity"/>
    <property type="evidence" value="ECO:0007669"/>
    <property type="project" value="TreeGrafter"/>
</dbReference>
<dbReference type="SUPFAM" id="SSF52777">
    <property type="entry name" value="CoA-dependent acyltransferases"/>
    <property type="match status" value="1"/>
</dbReference>
<dbReference type="Proteomes" id="UP001140513">
    <property type="component" value="Unassembled WGS sequence"/>
</dbReference>
<protein>
    <submittedName>
        <fullName evidence="1">Alcohol acetyltransferase</fullName>
    </submittedName>
</protein>
<sequence length="509" mass="56652">MGGETGFTNDGESRKVIRTLGYNEQYELAQYTLGFHRGVSTVCRYAVPPNITIVKDVVYRALARVVSDSPMLHTAIKDAESKRPVWVQIAGVDLGQHVEWIEIDSSVQKEAVVQEKIRSELDSKFVELSDRPGWRVVVLQHADDKLLDVVFTWNHAHTDGMGGKIFHDKLLQYLDTETRSDAAIHMNADVKLDFTNTQERFPPATELFVDLSMSPGFLLQQAWNEAKPISLFPNPSAARWAPIRRDSYRTKFRTCIVDNATLSQVLEACRGHKTTLTALTHGLVLLSLASQLDEDAARAFASLTAIDQRRFLPSHPPKYPWLDPNTTMANYVSNTSHEFDGAFVEQIRSCLGGQLPANRLSTDQSNLVWSAASKVREDIHKRLSKGLKDDRLALMKFVTNARALFEKEARKPRALSWAISNLGVMDGTAKGEASPVSEEGVWSIQRAQFTLSAHVPDAALLIAAVSLRGGELVITCTWQDTVVKDALADRLVGDLKRWLSHIGNPVSEV</sequence>
<accession>A0A9W9CBB4</accession>
<comment type="caution">
    <text evidence="1">The sequence shown here is derived from an EMBL/GenBank/DDBJ whole genome shotgun (WGS) entry which is preliminary data.</text>
</comment>
<dbReference type="PANTHER" id="PTHR28037">
    <property type="entry name" value="ALCOHOL O-ACETYLTRANSFERASE 1-RELATED"/>
    <property type="match status" value="1"/>
</dbReference>
<dbReference type="Gene3D" id="3.30.559.10">
    <property type="entry name" value="Chloramphenicol acetyltransferase-like domain"/>
    <property type="match status" value="1"/>
</dbReference>
<organism evidence="1 2">
    <name type="scientific">Didymosphaeria variabile</name>
    <dbReference type="NCBI Taxonomy" id="1932322"/>
    <lineage>
        <taxon>Eukaryota</taxon>
        <taxon>Fungi</taxon>
        <taxon>Dikarya</taxon>
        <taxon>Ascomycota</taxon>
        <taxon>Pezizomycotina</taxon>
        <taxon>Dothideomycetes</taxon>
        <taxon>Pleosporomycetidae</taxon>
        <taxon>Pleosporales</taxon>
        <taxon>Massarineae</taxon>
        <taxon>Didymosphaeriaceae</taxon>
        <taxon>Didymosphaeria</taxon>
    </lineage>
</organism>
<dbReference type="RefSeq" id="XP_056071524.1">
    <property type="nucleotide sequence ID" value="XM_056214257.1"/>
</dbReference>
<reference evidence="1" key="1">
    <citation type="submission" date="2022-10" db="EMBL/GenBank/DDBJ databases">
        <title>Tapping the CABI collections for fungal endophytes: first genome assemblies for Collariella, Neodidymelliopsis, Ascochyta clinopodiicola, Didymella pomorum, Didymosphaeria variabile, Neocosmospora piperis and Neocucurbitaria cava.</title>
        <authorList>
            <person name="Hill R."/>
        </authorList>
    </citation>
    <scope>NUCLEOTIDE SEQUENCE</scope>
    <source>
        <strain evidence="1">IMI 356815</strain>
    </source>
</reference>
<evidence type="ECO:0000313" key="1">
    <source>
        <dbReference type="EMBL" id="KAJ4353750.1"/>
    </source>
</evidence>
<dbReference type="GeneID" id="80909010"/>
<dbReference type="Pfam" id="PF07247">
    <property type="entry name" value="AATase"/>
    <property type="match status" value="1"/>
</dbReference>
<dbReference type="AlphaFoldDB" id="A0A9W9CBB4"/>
<keyword evidence="2" id="KW-1185">Reference proteome</keyword>
<dbReference type="InterPro" id="IPR010828">
    <property type="entry name" value="Atf2/Sli1-like"/>
</dbReference>
<dbReference type="InterPro" id="IPR023213">
    <property type="entry name" value="CAT-like_dom_sf"/>
</dbReference>
<proteinExistence type="predicted"/>
<evidence type="ECO:0000313" key="2">
    <source>
        <dbReference type="Proteomes" id="UP001140513"/>
    </source>
</evidence>
<dbReference type="InterPro" id="IPR052058">
    <property type="entry name" value="Alcohol_O-acetyltransferase"/>
</dbReference>
<gene>
    <name evidence="1" type="primary">ATF1_3</name>
    <name evidence="1" type="ORF">N0V89_005480</name>
</gene>
<name>A0A9W9CBB4_9PLEO</name>